<dbReference type="Pfam" id="PF11958">
    <property type="entry name" value="DUF3472"/>
    <property type="match status" value="1"/>
</dbReference>
<dbReference type="InterPro" id="IPR003961">
    <property type="entry name" value="FN3_dom"/>
</dbReference>
<evidence type="ECO:0000256" key="2">
    <source>
        <dbReference type="ARBA" id="ARBA00022737"/>
    </source>
</evidence>
<dbReference type="SUPFAM" id="SSF51126">
    <property type="entry name" value="Pectin lyase-like"/>
    <property type="match status" value="1"/>
</dbReference>
<keyword evidence="2" id="KW-0677">Repeat</keyword>
<evidence type="ECO:0000259" key="5">
    <source>
        <dbReference type="PROSITE" id="PS50853"/>
    </source>
</evidence>
<evidence type="ECO:0000313" key="8">
    <source>
        <dbReference type="Proteomes" id="UP000003688"/>
    </source>
</evidence>
<dbReference type="InterPro" id="IPR037524">
    <property type="entry name" value="PA14/GLEYA"/>
</dbReference>
<dbReference type="Gene3D" id="2.60.120.200">
    <property type="match status" value="2"/>
</dbReference>
<dbReference type="InterPro" id="IPR007110">
    <property type="entry name" value="Ig-like_dom"/>
</dbReference>
<organism evidence="7 8">
    <name type="scientific">Pedosphaera parvula (strain Ellin514)</name>
    <dbReference type="NCBI Taxonomy" id="320771"/>
    <lineage>
        <taxon>Bacteria</taxon>
        <taxon>Pseudomonadati</taxon>
        <taxon>Verrucomicrobiota</taxon>
        <taxon>Pedosphaerae</taxon>
        <taxon>Pedosphaerales</taxon>
        <taxon>Pedosphaeraceae</taxon>
        <taxon>Pedosphaera</taxon>
    </lineage>
</organism>
<dbReference type="Pfam" id="PF13927">
    <property type="entry name" value="Ig_3"/>
    <property type="match status" value="1"/>
</dbReference>
<evidence type="ECO:0000256" key="1">
    <source>
        <dbReference type="ARBA" id="ARBA00022729"/>
    </source>
</evidence>
<keyword evidence="3" id="KW-1015">Disulfide bond</keyword>
<evidence type="ECO:0000259" key="6">
    <source>
        <dbReference type="PROSITE" id="PS51820"/>
    </source>
</evidence>
<dbReference type="InterPro" id="IPR036116">
    <property type="entry name" value="FN3_sf"/>
</dbReference>
<dbReference type="GO" id="GO:0016020">
    <property type="term" value="C:membrane"/>
    <property type="evidence" value="ECO:0007669"/>
    <property type="project" value="UniProtKB-SubCell"/>
</dbReference>
<dbReference type="Proteomes" id="UP000003688">
    <property type="component" value="Unassembled WGS sequence"/>
</dbReference>
<dbReference type="PANTHER" id="PTHR44170:SF6">
    <property type="entry name" value="CONTACTIN"/>
    <property type="match status" value="1"/>
</dbReference>
<dbReference type="InterPro" id="IPR003599">
    <property type="entry name" value="Ig_sub"/>
</dbReference>
<dbReference type="InterPro" id="IPR013783">
    <property type="entry name" value="Ig-like_fold"/>
</dbReference>
<dbReference type="CDD" id="cd00063">
    <property type="entry name" value="FN3"/>
    <property type="match status" value="1"/>
</dbReference>
<dbReference type="SMART" id="SM00060">
    <property type="entry name" value="FN3"/>
    <property type="match status" value="1"/>
</dbReference>
<comment type="caution">
    <text evidence="7">The sequence shown here is derived from an EMBL/GenBank/DDBJ whole genome shotgun (WGS) entry which is preliminary data.</text>
</comment>
<feature type="domain" description="Fibronectin type-III" evidence="5">
    <location>
        <begin position="1246"/>
        <end position="1327"/>
    </location>
</feature>
<dbReference type="OrthoDB" id="2661955at2"/>
<dbReference type="Pfam" id="PF17957">
    <property type="entry name" value="Big_7"/>
    <property type="match status" value="2"/>
</dbReference>
<accession>B9XA39</accession>
<dbReference type="PROSITE" id="PS50835">
    <property type="entry name" value="IG_LIKE"/>
    <property type="match status" value="1"/>
</dbReference>
<dbReference type="STRING" id="320771.Cflav_PD6015"/>
<dbReference type="SUPFAM" id="SSF49899">
    <property type="entry name" value="Concanavalin A-like lectins/glucanases"/>
    <property type="match status" value="1"/>
</dbReference>
<dbReference type="PROSITE" id="PS50853">
    <property type="entry name" value="FN3"/>
    <property type="match status" value="1"/>
</dbReference>
<evidence type="ECO:0000313" key="7">
    <source>
        <dbReference type="EMBL" id="EEF63380.1"/>
    </source>
</evidence>
<dbReference type="SMART" id="SM00409">
    <property type="entry name" value="IG"/>
    <property type="match status" value="1"/>
</dbReference>
<name>B9XA39_PEDPL</name>
<dbReference type="InterPro" id="IPR021862">
    <property type="entry name" value="DUF3472"/>
</dbReference>
<evidence type="ECO:0000256" key="3">
    <source>
        <dbReference type="ARBA" id="ARBA00023157"/>
    </source>
</evidence>
<dbReference type="InterPro" id="IPR013425">
    <property type="entry name" value="Autotrns_rpt"/>
</dbReference>
<reference evidence="7 8" key="1">
    <citation type="journal article" date="2011" name="J. Bacteriol.">
        <title>Genome sequence of 'Pedosphaera parvula' Ellin514, an aerobic Verrucomicrobial isolate from pasture soil.</title>
        <authorList>
            <person name="Kant R."/>
            <person name="van Passel M.W."/>
            <person name="Sangwan P."/>
            <person name="Palva A."/>
            <person name="Lucas S."/>
            <person name="Copeland A."/>
            <person name="Lapidus A."/>
            <person name="Glavina Del Rio T."/>
            <person name="Dalin E."/>
            <person name="Tice H."/>
            <person name="Bruce D."/>
            <person name="Goodwin L."/>
            <person name="Pitluck S."/>
            <person name="Chertkov O."/>
            <person name="Larimer F.W."/>
            <person name="Land M.L."/>
            <person name="Hauser L."/>
            <person name="Brettin T.S."/>
            <person name="Detter J.C."/>
            <person name="Han S."/>
            <person name="de Vos W.M."/>
            <person name="Janssen P.H."/>
            <person name="Smidt H."/>
        </authorList>
    </citation>
    <scope>NUCLEOTIDE SEQUENCE [LARGE SCALE GENOMIC DNA]</scope>
    <source>
        <strain evidence="7 8">Ellin514</strain>
    </source>
</reference>
<dbReference type="SUPFAM" id="SSF48726">
    <property type="entry name" value="Immunoglobulin"/>
    <property type="match status" value="1"/>
</dbReference>
<evidence type="ECO:0000259" key="4">
    <source>
        <dbReference type="PROSITE" id="PS50835"/>
    </source>
</evidence>
<dbReference type="Gene3D" id="2.60.40.10">
    <property type="entry name" value="Immunoglobulins"/>
    <property type="match status" value="4"/>
</dbReference>
<dbReference type="PROSITE" id="PS51820">
    <property type="entry name" value="PA14"/>
    <property type="match status" value="1"/>
</dbReference>
<dbReference type="Gene3D" id="3.90.182.10">
    <property type="entry name" value="Toxin - Anthrax Protective Antigen,domain 1"/>
    <property type="match status" value="1"/>
</dbReference>
<dbReference type="InterPro" id="IPR013320">
    <property type="entry name" value="ConA-like_dom_sf"/>
</dbReference>
<dbReference type="RefSeq" id="WP_007412687.1">
    <property type="nucleotide sequence ID" value="NZ_ABOX02000001.1"/>
</dbReference>
<dbReference type="InterPro" id="IPR036179">
    <property type="entry name" value="Ig-like_dom_sf"/>
</dbReference>
<protein>
    <submittedName>
        <fullName evidence="7">Autotransporter-associated beta strand repeat protein</fullName>
    </submittedName>
</protein>
<feature type="domain" description="PA14" evidence="6">
    <location>
        <begin position="386"/>
        <end position="541"/>
    </location>
</feature>
<dbReference type="SUPFAM" id="SSF49265">
    <property type="entry name" value="Fibronectin type III"/>
    <property type="match status" value="1"/>
</dbReference>
<proteinExistence type="predicted"/>
<keyword evidence="1" id="KW-0732">Signal</keyword>
<dbReference type="SUPFAM" id="SSF56988">
    <property type="entry name" value="Anthrax protective antigen"/>
    <property type="match status" value="1"/>
</dbReference>
<feature type="domain" description="Ig-like" evidence="4">
    <location>
        <begin position="840"/>
        <end position="919"/>
    </location>
</feature>
<sequence length="1843" mass="192146" precursor="true">MRHLIAFALFLVIELLSLSARADYHYFTSVASGSDGIVQELRWPDWNSAYYNTWLSDNWTSSEGVSGYFYSGLALPSAGSPPGTTCLVNWSFWPLNNPLNNTDTILPSYTSPTTFSAPTVAEGTILRAPGNWQVFQTNAWYRLAFRVWQPANGTPHQAYAGQWLRDPATSNWYHVATVQLPFAATGIDGLMGFQEDATGGLLPQRTDYRNCYYHKSGQWQMANQFKAYSRGQKENAGLIENNTAAFYETCSASNASYVGALTNNGQALYLTISNQPPTPAFDPIVVNNTSASISSTQLVVQWQTPATSSPQLAYQIQVFNNPGYTGTPAVVFYDRDPEARQKLLNLAGVTTPYVLLTIMDIFDNTNAPIAITPASATLKAASNLTGMVNGLDFAYYESAQNYYLNSSGINWSTMPNFAALTPVFQGAINNLDLTPRRRRNGYAFNYAGYINVPVSGLYAFTLNSDAGSQLSVDGQVVVNLDGDHSPTDLSGWIGLQAGYHSINVRYFCDTQNNNFSTEFFDALTLSYEGPGIARTVVPSTSYYRVPGGSEPTITLSSPANGTTVSGVNVPLSASVNANGATINKVQFYVGDNYWAQDSVAPYSANGFFWATNNNPIRARLLYNGTNLLDSAVNLVATTNQALTPWQFGQIFFHSHPNGASIQGGTYSVIGDGMNLLSRQVSGDCTLISHLANLPSSAAGPDGAAPNSTWQAGIILRGNTNMTPGFPLGTGSSRYAAVFGTVNNGTHFEDDTMANGGGAYSSADLGSANRWYKIQRVGDTFTTSVSPNGTTWTPVNTNTLTSIGTTLYAGFFTYAQPSHNPYVHWASFDNFSLTGNLLGPPGVTVNPQSVSTFTGQSSTFTAAASGNMPFAYQWQYNSTNIPSATNATLALTNLQPSNSGLYTVVLTNANGTAAATATLTVQSPPPGPAQLLANNPVGCWRLNETTGPTAYDSLNNFNGTSEGGLIFGMPGTGAPTFPGFEAGNLAAQFNGADSDIAIPALNLNTNTVTVSGWVKRSGSQMAWSGMVFCRSGTTAAGLHFGTANELRYTWDNSPSTYNWNSGLVVPDGVWTFMALVIQPTQAVMYMATNGTLYSATNTAAHSVQAFAGTTYLGYDPNSSVRRLNGLLNEVAIFNQALTSQQIGQVLAASQLTAPSINLTAPSAGSGFGAPATITLAANVVTNAHAITKVQFFNGATLLGESTASPFGFMWTNVQAGAYTLLAQVVYDAGAVLSSPPVFISVNPTPSVPATVIATGLAANLIAVSWPAATNATGYIVSRGGTATAAVGSTNYLDLGLAPGTTYCYSVVATNSFGNSPSSVTNCTTTPGAGGALMWDTDNSTPSAQDGSGNWGNSASTWWNGSATVPWVDNNLALFGAGTSTNCSITITNDVAPGGLIFNANNGGTYTLSSSGGVLNLSGSPTITATANATINAYFKGGGWIKTGPGVLTLSAANTNTGAITVNGGKVVSTVSCWYSPRGIGSGPLTINTGGTAEFTQTHGFGADASGRSATINGGTLQFDHENYLSGLLLTGGSLTGPGELRTPGSVTYTVNTSATSSLISVALNLLAGPLTLNVAKGSGTVDLLVSGNAYGSYGLTKSGAGLMRYTGMATNNGPANVSGGTLQVDGSLGTNTLTVQNTATLAGVGVLNGATSIQSGGTLAPGAGGIGTLTFGKTLSLAGKIEMKISKSATTLTHDLAAVSGTLTYGGSLVVTNIGTNALAVGDSFKLFNAGIFFSSFTSSNLPALATNLTWDSSRLGTDGTITVVALPVPPAFISFGTLNGGSFGLGGAGVAGQAYILLSASNLVQPIWWKPLATNTADTSGVFNFTDTQATNFSQRFYRIETP</sequence>
<dbReference type="InterPro" id="IPR011658">
    <property type="entry name" value="PA14_dom"/>
</dbReference>
<dbReference type="EMBL" id="ABOX02000001">
    <property type="protein sequence ID" value="EEF63380.1"/>
    <property type="molecule type" value="Genomic_DNA"/>
</dbReference>
<keyword evidence="8" id="KW-1185">Reference proteome</keyword>
<dbReference type="SMART" id="SM00758">
    <property type="entry name" value="PA14"/>
    <property type="match status" value="1"/>
</dbReference>
<dbReference type="PANTHER" id="PTHR44170">
    <property type="entry name" value="PROTEIN SIDEKICK"/>
    <property type="match status" value="1"/>
</dbReference>
<dbReference type="Pfam" id="PF13385">
    <property type="entry name" value="Laminin_G_3"/>
    <property type="match status" value="1"/>
</dbReference>
<dbReference type="NCBIfam" id="TIGR02601">
    <property type="entry name" value="autotrns_rpt"/>
    <property type="match status" value="1"/>
</dbReference>
<dbReference type="GO" id="GO:0098609">
    <property type="term" value="P:cell-cell adhesion"/>
    <property type="evidence" value="ECO:0007669"/>
    <property type="project" value="TreeGrafter"/>
</dbReference>
<dbReference type="Pfam" id="PF07691">
    <property type="entry name" value="PA14"/>
    <property type="match status" value="1"/>
</dbReference>
<gene>
    <name evidence="7" type="ORF">Cflav_PD6015</name>
</gene>
<dbReference type="InterPro" id="IPR011050">
    <property type="entry name" value="Pectin_lyase_fold/virulence"/>
</dbReference>